<sequence>MQTSRDPQAEAIAEQKRNWLDAVYDPLAGADTVAQTIAVAALEGKEWDLFVATQWAPLREGGSREKGNNLTFRGKLKTYRGSRLLSETPLFNQATALCAFYPTSDRPPALAVASGPTVYIYSDSNPPANFVLSPIDLTPLEAEAWNIISASNGSDQVDKSLVEALAEALRELRDGGVVQLSPQSLSLLSLEDAEERAVFAIECVRKPLCVQFQLSSAVVFLSASGLLDTGYSIVAVCRDGSIYYLNSSSCKHIVQLEAHACGLITDHGGVVVGCIDGAVYSYSMEGRKRFKMTMSAPIISMDRFDYPAKGFHGYAVALKNKEFRVYVGKNLIFLICAEDIVTALKFGPYGREPAALIMILQGGGLSIKILKRTADFSAQNSLGGTPKEQEIPIPVPKKTKLYVEQTDRERDSSKEMYQTFIRDLFRLRLHGARDYATLFRHSLNPISSTENVKVKLEINILGLGPVFLIKILIRNIGVTVIPSLILNLVPDPKLHSVKKPIIKLYYIVPGVEYTREAHISCVDDLKTSAGKIDVIISEPESERPVIMARVVVPACRSF</sequence>
<dbReference type="Pfam" id="PF23304">
    <property type="entry name" value="GAE_BBS1"/>
    <property type="match status" value="1"/>
</dbReference>
<dbReference type="PANTHER" id="PTHR20870">
    <property type="entry name" value="BARDET-BIEDL SYNDROME 1 PROTEIN"/>
    <property type="match status" value="1"/>
</dbReference>
<organism evidence="3 4">
    <name type="scientific">Blyttiomyces helicus</name>
    <dbReference type="NCBI Taxonomy" id="388810"/>
    <lineage>
        <taxon>Eukaryota</taxon>
        <taxon>Fungi</taxon>
        <taxon>Fungi incertae sedis</taxon>
        <taxon>Chytridiomycota</taxon>
        <taxon>Chytridiomycota incertae sedis</taxon>
        <taxon>Chytridiomycetes</taxon>
        <taxon>Chytridiomycetes incertae sedis</taxon>
        <taxon>Blyttiomyces</taxon>
    </lineage>
</organism>
<evidence type="ECO:0000313" key="4">
    <source>
        <dbReference type="Proteomes" id="UP000269721"/>
    </source>
</evidence>
<evidence type="ECO:0000313" key="3">
    <source>
        <dbReference type="EMBL" id="RKO94470.1"/>
    </source>
</evidence>
<dbReference type="OrthoDB" id="10259809at2759"/>
<keyword evidence="4" id="KW-1185">Reference proteome</keyword>
<dbReference type="GO" id="GO:0061512">
    <property type="term" value="P:protein localization to cilium"/>
    <property type="evidence" value="ECO:0007669"/>
    <property type="project" value="TreeGrafter"/>
</dbReference>
<dbReference type="GO" id="GO:0005930">
    <property type="term" value="C:axoneme"/>
    <property type="evidence" value="ECO:0007669"/>
    <property type="project" value="TreeGrafter"/>
</dbReference>
<dbReference type="InterPro" id="IPR032728">
    <property type="entry name" value="BBS1_N"/>
</dbReference>
<accession>A0A4P9WT17</accession>
<dbReference type="Pfam" id="PF14779">
    <property type="entry name" value="BBS1"/>
    <property type="match status" value="1"/>
</dbReference>
<dbReference type="GO" id="GO:0034464">
    <property type="term" value="C:BBSome"/>
    <property type="evidence" value="ECO:0007669"/>
    <property type="project" value="InterPro"/>
</dbReference>
<dbReference type="PANTHER" id="PTHR20870:SF0">
    <property type="entry name" value="BARDET-BIEDL SYNDROME 1 PROTEIN"/>
    <property type="match status" value="1"/>
</dbReference>
<reference evidence="4" key="1">
    <citation type="journal article" date="2018" name="Nat. Microbiol.">
        <title>Leveraging single-cell genomics to expand the fungal tree of life.</title>
        <authorList>
            <person name="Ahrendt S.R."/>
            <person name="Quandt C.A."/>
            <person name="Ciobanu D."/>
            <person name="Clum A."/>
            <person name="Salamov A."/>
            <person name="Andreopoulos B."/>
            <person name="Cheng J.F."/>
            <person name="Woyke T."/>
            <person name="Pelin A."/>
            <person name="Henrissat B."/>
            <person name="Reynolds N.K."/>
            <person name="Benny G.L."/>
            <person name="Smith M.E."/>
            <person name="James T.Y."/>
            <person name="Grigoriev I.V."/>
        </authorList>
    </citation>
    <scope>NUCLEOTIDE SEQUENCE [LARGE SCALE GENOMIC DNA]</scope>
</reference>
<dbReference type="AlphaFoldDB" id="A0A4P9WT17"/>
<dbReference type="GO" id="GO:0005119">
    <property type="term" value="F:smoothened binding"/>
    <property type="evidence" value="ECO:0007669"/>
    <property type="project" value="TreeGrafter"/>
</dbReference>
<dbReference type="GO" id="GO:1905515">
    <property type="term" value="P:non-motile cilium assembly"/>
    <property type="evidence" value="ECO:0007669"/>
    <property type="project" value="InterPro"/>
</dbReference>
<evidence type="ECO:0000259" key="1">
    <source>
        <dbReference type="Pfam" id="PF14779"/>
    </source>
</evidence>
<dbReference type="InterPro" id="IPR028784">
    <property type="entry name" value="BBS1"/>
</dbReference>
<feature type="domain" description="Bardet-Biedl syndrome 1 N-terminal" evidence="1">
    <location>
        <begin position="19"/>
        <end position="208"/>
    </location>
</feature>
<dbReference type="InterPro" id="IPR056419">
    <property type="entry name" value="GAE_BBS1"/>
</dbReference>
<dbReference type="Proteomes" id="UP000269721">
    <property type="component" value="Unassembled WGS sequence"/>
</dbReference>
<feature type="domain" description="Bardet-Biedl syndrome 1 protein GAE" evidence="2">
    <location>
        <begin position="454"/>
        <end position="555"/>
    </location>
</feature>
<dbReference type="EMBL" id="KZ993887">
    <property type="protein sequence ID" value="RKO94470.1"/>
    <property type="molecule type" value="Genomic_DNA"/>
</dbReference>
<dbReference type="GO" id="GO:0005815">
    <property type="term" value="C:microtubule organizing center"/>
    <property type="evidence" value="ECO:0007669"/>
    <property type="project" value="TreeGrafter"/>
</dbReference>
<protein>
    <submittedName>
        <fullName evidence="3">Ciliary BBSome complex subunit 1-domain-containing protein</fullName>
    </submittedName>
</protein>
<dbReference type="GO" id="GO:0005113">
    <property type="term" value="F:patched binding"/>
    <property type="evidence" value="ECO:0007669"/>
    <property type="project" value="TreeGrafter"/>
</dbReference>
<gene>
    <name evidence="3" type="ORF">BDK51DRAFT_47483</name>
</gene>
<proteinExistence type="predicted"/>
<evidence type="ECO:0000259" key="2">
    <source>
        <dbReference type="Pfam" id="PF23304"/>
    </source>
</evidence>
<name>A0A4P9WT17_9FUNG</name>